<dbReference type="GeneID" id="80396864"/>
<dbReference type="KEGG" id="vg:80396864"/>
<gene>
    <name evidence="1" type="primary">SRR5466365_1_1</name>
</gene>
<reference evidence="1" key="1">
    <citation type="submission" date="2020-09" db="EMBL/GenBank/DDBJ databases">
        <title>Leviviricetes taxonomy.</title>
        <authorList>
            <person name="Stockdale S.R."/>
            <person name="Callanan J."/>
            <person name="Adriaenssens E.M."/>
            <person name="Kuhn J.H."/>
            <person name="Rumnieks J."/>
            <person name="Shkoporov A."/>
            <person name="Draper L.A."/>
            <person name="Ross P."/>
            <person name="Hill C."/>
        </authorList>
    </citation>
    <scope>NUCLEOTIDE SEQUENCE</scope>
</reference>
<dbReference type="RefSeq" id="YP_010768693.1">
    <property type="nucleotide sequence ID" value="NC_073766.1"/>
</dbReference>
<organism evidence="1 2">
    <name type="scientific">ssRNA phage SRR5466365_1</name>
    <dbReference type="NCBI Taxonomy" id="2786400"/>
    <lineage>
        <taxon>Viruses</taxon>
        <taxon>Riboviria</taxon>
        <taxon>Orthornavirae</taxon>
        <taxon>Lenarviricota</taxon>
        <taxon>Leviviricetes</taxon>
        <taxon>Norzivirales</taxon>
        <taxon>Atkinsviridae</taxon>
        <taxon>Bahdevuvirus</taxon>
        <taxon>Bahdevuvirus caenivivens</taxon>
    </lineage>
</organism>
<evidence type="ECO:0000313" key="1">
    <source>
        <dbReference type="EMBL" id="DAD50803.1"/>
    </source>
</evidence>
<dbReference type="Proteomes" id="UP000676934">
    <property type="component" value="Segment"/>
</dbReference>
<keyword evidence="2" id="KW-1185">Reference proteome</keyword>
<name>A0A8S5L027_9VIRU</name>
<proteinExistence type="predicted"/>
<dbReference type="EMBL" id="BK013631">
    <property type="protein sequence ID" value="DAD50803.1"/>
    <property type="molecule type" value="Genomic_RNA"/>
</dbReference>
<evidence type="ECO:0000313" key="2">
    <source>
        <dbReference type="Proteomes" id="UP000676934"/>
    </source>
</evidence>
<accession>A0A8S5L027</accession>
<sequence length="70" mass="7817">MSLPSLDNANVCSECLLTANFRLRLRSDQRIAYVMSNQDTYFCMVVIDDSDEVISGRLCQIDLLDTGGLP</sequence>
<protein>
    <submittedName>
        <fullName evidence="1">Uncharacterized protein</fullName>
    </submittedName>
</protein>